<dbReference type="GO" id="GO:0045892">
    <property type="term" value="P:negative regulation of DNA-templated transcription"/>
    <property type="evidence" value="ECO:0007669"/>
    <property type="project" value="InterPro"/>
</dbReference>
<dbReference type="PANTHER" id="PTHR34042:SF1">
    <property type="entry name" value="TRANSCRIPTION REPRESSOR OFP17"/>
    <property type="match status" value="1"/>
</dbReference>
<evidence type="ECO:0000313" key="7">
    <source>
        <dbReference type="EMBL" id="CAI9778666.1"/>
    </source>
</evidence>
<dbReference type="InterPro" id="IPR006458">
    <property type="entry name" value="Ovate_C"/>
</dbReference>
<keyword evidence="3" id="KW-0805">Transcription regulation</keyword>
<keyword evidence="2" id="KW-0678">Repressor</keyword>
<dbReference type="EMBL" id="OU503051">
    <property type="protein sequence ID" value="CAI9778666.1"/>
    <property type="molecule type" value="Genomic_DNA"/>
</dbReference>
<comment type="subcellular location">
    <subcellularLocation>
        <location evidence="1">Nucleus</location>
    </subcellularLocation>
</comment>
<dbReference type="Proteomes" id="UP000834106">
    <property type="component" value="Chromosome 16"/>
</dbReference>
<dbReference type="GO" id="GO:0005634">
    <property type="term" value="C:nucleus"/>
    <property type="evidence" value="ECO:0007669"/>
    <property type="project" value="UniProtKB-SubCell"/>
</dbReference>
<evidence type="ECO:0000256" key="4">
    <source>
        <dbReference type="ARBA" id="ARBA00023163"/>
    </source>
</evidence>
<evidence type="ECO:0000256" key="2">
    <source>
        <dbReference type="ARBA" id="ARBA00022491"/>
    </source>
</evidence>
<sequence>MKLKTPSKLFNPCKKILKLFKFKLRKPVFITSLRFRRRKSKNTDTSRLTKIRALFRSLRQIKETDRVIEIMSFPDEGHHKAPHPSPLTPAYVKMRGDYKKEVSGQDDVEDACRSFENYLIEMMVEEGKMRDLKDVEEFLYCLKNLRCPIFTDLVCRFYGELCKDLFSDSRDDDVKTPRNL</sequence>
<name>A0AAD1ZZX0_9LAMI</name>
<evidence type="ECO:0000256" key="5">
    <source>
        <dbReference type="ARBA" id="ARBA00023242"/>
    </source>
</evidence>
<evidence type="ECO:0000256" key="1">
    <source>
        <dbReference type="ARBA" id="ARBA00004123"/>
    </source>
</evidence>
<accession>A0AAD1ZZX0</accession>
<evidence type="ECO:0000256" key="3">
    <source>
        <dbReference type="ARBA" id="ARBA00023015"/>
    </source>
</evidence>
<organism evidence="7 8">
    <name type="scientific">Fraxinus pennsylvanica</name>
    <dbReference type="NCBI Taxonomy" id="56036"/>
    <lineage>
        <taxon>Eukaryota</taxon>
        <taxon>Viridiplantae</taxon>
        <taxon>Streptophyta</taxon>
        <taxon>Embryophyta</taxon>
        <taxon>Tracheophyta</taxon>
        <taxon>Spermatophyta</taxon>
        <taxon>Magnoliopsida</taxon>
        <taxon>eudicotyledons</taxon>
        <taxon>Gunneridae</taxon>
        <taxon>Pentapetalae</taxon>
        <taxon>asterids</taxon>
        <taxon>lamiids</taxon>
        <taxon>Lamiales</taxon>
        <taxon>Oleaceae</taxon>
        <taxon>Oleeae</taxon>
        <taxon>Fraxinus</taxon>
    </lineage>
</organism>
<protein>
    <recommendedName>
        <fullName evidence="6">OVATE domain-containing protein</fullName>
    </recommendedName>
</protein>
<keyword evidence="8" id="KW-1185">Reference proteome</keyword>
<feature type="domain" description="OVATE" evidence="6">
    <location>
        <begin position="102"/>
        <end position="164"/>
    </location>
</feature>
<dbReference type="InterPro" id="IPR044686">
    <property type="entry name" value="OFP17"/>
</dbReference>
<keyword evidence="5" id="KW-0539">Nucleus</keyword>
<proteinExistence type="predicted"/>
<evidence type="ECO:0000313" key="8">
    <source>
        <dbReference type="Proteomes" id="UP000834106"/>
    </source>
</evidence>
<dbReference type="AlphaFoldDB" id="A0AAD1ZZX0"/>
<reference evidence="7" key="1">
    <citation type="submission" date="2023-05" db="EMBL/GenBank/DDBJ databases">
        <authorList>
            <person name="Huff M."/>
        </authorList>
    </citation>
    <scope>NUCLEOTIDE SEQUENCE</scope>
</reference>
<dbReference type="PANTHER" id="PTHR34042">
    <property type="entry name" value="TRANSCRIPTION REPRESSOR OFP17"/>
    <property type="match status" value="1"/>
</dbReference>
<dbReference type="PROSITE" id="PS51754">
    <property type="entry name" value="OVATE"/>
    <property type="match status" value="1"/>
</dbReference>
<evidence type="ECO:0000259" key="6">
    <source>
        <dbReference type="PROSITE" id="PS51754"/>
    </source>
</evidence>
<gene>
    <name evidence="7" type="ORF">FPE_LOCUS26096</name>
</gene>
<keyword evidence="4" id="KW-0804">Transcription</keyword>